<comment type="caution">
    <text evidence="2">The sequence shown here is derived from an EMBL/GenBank/DDBJ whole genome shotgun (WGS) entry which is preliminary data.</text>
</comment>
<protein>
    <submittedName>
        <fullName evidence="2">Uncharacterized protein</fullName>
    </submittedName>
</protein>
<feature type="region of interest" description="Disordered" evidence="1">
    <location>
        <begin position="17"/>
        <end position="58"/>
    </location>
</feature>
<evidence type="ECO:0000313" key="2">
    <source>
        <dbReference type="EMBL" id="KAK7047333.1"/>
    </source>
</evidence>
<accession>A0AAW0D781</accession>
<feature type="compositionally biased region" description="Polar residues" evidence="1">
    <location>
        <begin position="35"/>
        <end position="58"/>
    </location>
</feature>
<feature type="compositionally biased region" description="Polar residues" evidence="1">
    <location>
        <begin position="128"/>
        <end position="141"/>
    </location>
</feature>
<evidence type="ECO:0000313" key="3">
    <source>
        <dbReference type="Proteomes" id="UP001383192"/>
    </source>
</evidence>
<dbReference type="Proteomes" id="UP001383192">
    <property type="component" value="Unassembled WGS sequence"/>
</dbReference>
<proteinExistence type="predicted"/>
<feature type="region of interest" description="Disordered" evidence="1">
    <location>
        <begin position="163"/>
        <end position="183"/>
    </location>
</feature>
<feature type="region of interest" description="Disordered" evidence="1">
    <location>
        <begin position="108"/>
        <end position="141"/>
    </location>
</feature>
<feature type="compositionally biased region" description="Basic residues" evidence="1">
    <location>
        <begin position="114"/>
        <end position="124"/>
    </location>
</feature>
<gene>
    <name evidence="2" type="ORF">VNI00_006564</name>
</gene>
<evidence type="ECO:0000256" key="1">
    <source>
        <dbReference type="SAM" id="MobiDB-lite"/>
    </source>
</evidence>
<organism evidence="2 3">
    <name type="scientific">Paramarasmius palmivorus</name>
    <dbReference type="NCBI Taxonomy" id="297713"/>
    <lineage>
        <taxon>Eukaryota</taxon>
        <taxon>Fungi</taxon>
        <taxon>Dikarya</taxon>
        <taxon>Basidiomycota</taxon>
        <taxon>Agaricomycotina</taxon>
        <taxon>Agaricomycetes</taxon>
        <taxon>Agaricomycetidae</taxon>
        <taxon>Agaricales</taxon>
        <taxon>Marasmiineae</taxon>
        <taxon>Marasmiaceae</taxon>
        <taxon>Paramarasmius</taxon>
    </lineage>
</organism>
<reference evidence="2 3" key="1">
    <citation type="submission" date="2024-01" db="EMBL/GenBank/DDBJ databases">
        <title>A draft genome for a cacao thread blight-causing isolate of Paramarasmius palmivorus.</title>
        <authorList>
            <person name="Baruah I.K."/>
            <person name="Bukari Y."/>
            <person name="Amoako-Attah I."/>
            <person name="Meinhardt L.W."/>
            <person name="Bailey B.A."/>
            <person name="Cohen S.P."/>
        </authorList>
    </citation>
    <scope>NUCLEOTIDE SEQUENCE [LARGE SCALE GENOMIC DNA]</scope>
    <source>
        <strain evidence="2 3">GH-12</strain>
    </source>
</reference>
<name>A0AAW0D781_9AGAR</name>
<dbReference type="AlphaFoldDB" id="A0AAW0D781"/>
<keyword evidence="3" id="KW-1185">Reference proteome</keyword>
<dbReference type="EMBL" id="JAYKXP010000020">
    <property type="protein sequence ID" value="KAK7047333.1"/>
    <property type="molecule type" value="Genomic_DNA"/>
</dbReference>
<sequence>MISSIATAQAGLYVPVHKRTGSNGTEGWRARSRDASPSPTKSSFPSAFGGSTETVNSISESTPQLPIYSLEALLSLGHSPLVENMSTKIQQSIKERLPEILMNEENRQRVKQLEKRRRRTKAKRVPQPQASPLSTQTASVVNVPQPTPISEKIEEPKNVVQVTPLPSPPQLRRQPSRVNRTSRRKLMEEASWRRGVIRRTTSMHGIIAQAQ</sequence>